<dbReference type="Gene3D" id="1.10.10.10">
    <property type="entry name" value="Winged helix-like DNA-binding domain superfamily/Winged helix DNA-binding domain"/>
    <property type="match status" value="1"/>
</dbReference>
<dbReference type="Proteomes" id="UP001597295">
    <property type="component" value="Unassembled WGS sequence"/>
</dbReference>
<dbReference type="PRINTS" id="PR00035">
    <property type="entry name" value="HTHGNTR"/>
</dbReference>
<accession>A0ABW5DVT1</accession>
<evidence type="ECO:0000313" key="5">
    <source>
        <dbReference type="EMBL" id="MFD2264076.1"/>
    </source>
</evidence>
<dbReference type="InterPro" id="IPR036390">
    <property type="entry name" value="WH_DNA-bd_sf"/>
</dbReference>
<dbReference type="CDD" id="cd07377">
    <property type="entry name" value="WHTH_GntR"/>
    <property type="match status" value="1"/>
</dbReference>
<reference evidence="6" key="1">
    <citation type="journal article" date="2019" name="Int. J. Syst. Evol. Microbiol.">
        <title>The Global Catalogue of Microorganisms (GCM) 10K type strain sequencing project: providing services to taxonomists for standard genome sequencing and annotation.</title>
        <authorList>
            <consortium name="The Broad Institute Genomics Platform"/>
            <consortium name="The Broad Institute Genome Sequencing Center for Infectious Disease"/>
            <person name="Wu L."/>
            <person name="Ma J."/>
        </authorList>
    </citation>
    <scope>NUCLEOTIDE SEQUENCE [LARGE SCALE GENOMIC DNA]</scope>
    <source>
        <strain evidence="6">CGMCC 1.19062</strain>
    </source>
</reference>
<keyword evidence="3" id="KW-0804">Transcription</keyword>
<dbReference type="RefSeq" id="WP_379877116.1">
    <property type="nucleotide sequence ID" value="NZ_JBHUIP010000012.1"/>
</dbReference>
<evidence type="ECO:0000259" key="4">
    <source>
        <dbReference type="PROSITE" id="PS50949"/>
    </source>
</evidence>
<dbReference type="Gene3D" id="1.20.120.530">
    <property type="entry name" value="GntR ligand-binding domain-like"/>
    <property type="match status" value="1"/>
</dbReference>
<dbReference type="InterPro" id="IPR008920">
    <property type="entry name" value="TF_FadR/GntR_C"/>
</dbReference>
<dbReference type="SUPFAM" id="SSF46785">
    <property type="entry name" value="Winged helix' DNA-binding domain"/>
    <property type="match status" value="1"/>
</dbReference>
<dbReference type="EMBL" id="JBHUIP010000012">
    <property type="protein sequence ID" value="MFD2264076.1"/>
    <property type="molecule type" value="Genomic_DNA"/>
</dbReference>
<dbReference type="InterPro" id="IPR000524">
    <property type="entry name" value="Tscrpt_reg_HTH_GntR"/>
</dbReference>
<keyword evidence="6" id="KW-1185">Reference proteome</keyword>
<dbReference type="PROSITE" id="PS50949">
    <property type="entry name" value="HTH_GNTR"/>
    <property type="match status" value="1"/>
</dbReference>
<dbReference type="PANTHER" id="PTHR43537">
    <property type="entry name" value="TRANSCRIPTIONAL REGULATOR, GNTR FAMILY"/>
    <property type="match status" value="1"/>
</dbReference>
<keyword evidence="2" id="KW-0238">DNA-binding</keyword>
<dbReference type="SMART" id="SM00895">
    <property type="entry name" value="FCD"/>
    <property type="match status" value="1"/>
</dbReference>
<evidence type="ECO:0000256" key="2">
    <source>
        <dbReference type="ARBA" id="ARBA00023125"/>
    </source>
</evidence>
<dbReference type="SMART" id="SM00345">
    <property type="entry name" value="HTH_GNTR"/>
    <property type="match status" value="1"/>
</dbReference>
<keyword evidence="1" id="KW-0805">Transcription regulation</keyword>
<dbReference type="InterPro" id="IPR036388">
    <property type="entry name" value="WH-like_DNA-bd_sf"/>
</dbReference>
<sequence>MTQTAARRTYSKRSLHGQVAHDLGRRIIGGSYPEGSLLPNEEELSTELDVSRTALREAIKVLTAKGLIVSRPKIGTKVRPRGDWNMLDPDVLEWTIQTSDLTVFSRKLIEMRDMIEPAAAGLAARNHRPEQAVELVEAYRAMDASQTHQDWSAADLRFHQAMLSATGNELVGALGTLIETALITSFDYSARHARKPKESLILHRDVLDAILSRDPAAATQAMEVLLTDAREAIDRIAAAQAGS</sequence>
<dbReference type="Pfam" id="PF07729">
    <property type="entry name" value="FCD"/>
    <property type="match status" value="1"/>
</dbReference>
<dbReference type="Pfam" id="PF00392">
    <property type="entry name" value="GntR"/>
    <property type="match status" value="1"/>
</dbReference>
<dbReference type="SUPFAM" id="SSF48008">
    <property type="entry name" value="GntR ligand-binding domain-like"/>
    <property type="match status" value="1"/>
</dbReference>
<dbReference type="PANTHER" id="PTHR43537:SF44">
    <property type="entry name" value="GNTR FAMILY REGULATORY PROTEIN"/>
    <property type="match status" value="1"/>
</dbReference>
<organism evidence="5 6">
    <name type="scientific">Lacibacterium aquatile</name>
    <dbReference type="NCBI Taxonomy" id="1168082"/>
    <lineage>
        <taxon>Bacteria</taxon>
        <taxon>Pseudomonadati</taxon>
        <taxon>Pseudomonadota</taxon>
        <taxon>Alphaproteobacteria</taxon>
        <taxon>Rhodospirillales</taxon>
        <taxon>Rhodospirillaceae</taxon>
    </lineage>
</organism>
<dbReference type="InterPro" id="IPR011711">
    <property type="entry name" value="GntR_C"/>
</dbReference>
<name>A0ABW5DVT1_9PROT</name>
<protein>
    <submittedName>
        <fullName evidence="5">FadR/GntR family transcriptional regulator</fullName>
    </submittedName>
</protein>
<comment type="caution">
    <text evidence="5">The sequence shown here is derived from an EMBL/GenBank/DDBJ whole genome shotgun (WGS) entry which is preliminary data.</text>
</comment>
<evidence type="ECO:0000256" key="1">
    <source>
        <dbReference type="ARBA" id="ARBA00023015"/>
    </source>
</evidence>
<feature type="domain" description="HTH gntR-type" evidence="4">
    <location>
        <begin position="13"/>
        <end position="81"/>
    </location>
</feature>
<evidence type="ECO:0000256" key="3">
    <source>
        <dbReference type="ARBA" id="ARBA00023163"/>
    </source>
</evidence>
<evidence type="ECO:0000313" key="6">
    <source>
        <dbReference type="Proteomes" id="UP001597295"/>
    </source>
</evidence>
<proteinExistence type="predicted"/>
<gene>
    <name evidence="5" type="ORF">ACFSM5_14335</name>
</gene>